<evidence type="ECO:0000259" key="3">
    <source>
        <dbReference type="PROSITE" id="PS50405"/>
    </source>
</evidence>
<name>A0A1U7V063_NICSY</name>
<dbReference type="PANTHER" id="PTHR43900:SF27">
    <property type="entry name" value="GLUTATHIONE S-TRANSFERASE-LIKE"/>
    <property type="match status" value="1"/>
</dbReference>
<dbReference type="Proteomes" id="UP000189701">
    <property type="component" value="Unplaced"/>
</dbReference>
<gene>
    <name evidence="5" type="primary">LOC104213799</name>
</gene>
<dbReference type="PROSITE" id="PS50405">
    <property type="entry name" value="GST_CTER"/>
    <property type="match status" value="1"/>
</dbReference>
<dbReference type="GO" id="GO:0043295">
    <property type="term" value="F:glutathione binding"/>
    <property type="evidence" value="ECO:0007669"/>
    <property type="project" value="TreeGrafter"/>
</dbReference>
<evidence type="ECO:0000256" key="1">
    <source>
        <dbReference type="ARBA" id="ARBA00012452"/>
    </source>
</evidence>
<accession>A0A1U7V063</accession>
<dbReference type="AlphaFoldDB" id="A0A1U7V063"/>
<dbReference type="STRING" id="4096.A0A1U7V063"/>
<keyword evidence="4" id="KW-1185">Reference proteome</keyword>
<evidence type="ECO:0000313" key="4">
    <source>
        <dbReference type="Proteomes" id="UP000189701"/>
    </source>
</evidence>
<reference evidence="4" key="1">
    <citation type="journal article" date="2013" name="Genome Biol.">
        <title>Reference genomes and transcriptomes of Nicotiana sylvestris and Nicotiana tomentosiformis.</title>
        <authorList>
            <person name="Sierro N."/>
            <person name="Battey J.N."/>
            <person name="Ouadi S."/>
            <person name="Bovet L."/>
            <person name="Goepfert S."/>
            <person name="Bakaher N."/>
            <person name="Peitsch M.C."/>
            <person name="Ivanov N.V."/>
        </authorList>
    </citation>
    <scope>NUCLEOTIDE SEQUENCE [LARGE SCALE GENOMIC DNA]</scope>
</reference>
<protein>
    <recommendedName>
        <fullName evidence="1">glutathione transferase</fullName>
        <ecNumber evidence="1">2.5.1.18</ecNumber>
    </recommendedName>
</protein>
<reference evidence="5" key="2">
    <citation type="submission" date="2025-08" db="UniProtKB">
        <authorList>
            <consortium name="RefSeq"/>
        </authorList>
    </citation>
    <scope>IDENTIFICATION</scope>
    <source>
        <tissue evidence="5">Leaf</tissue>
    </source>
</reference>
<keyword evidence="2" id="KW-0808">Transferase</keyword>
<dbReference type="GO" id="GO:0005737">
    <property type="term" value="C:cytoplasm"/>
    <property type="evidence" value="ECO:0007669"/>
    <property type="project" value="TreeGrafter"/>
</dbReference>
<dbReference type="InterPro" id="IPR010987">
    <property type="entry name" value="Glutathione-S-Trfase_C-like"/>
</dbReference>
<organism evidence="4 5">
    <name type="scientific">Nicotiana sylvestris</name>
    <name type="common">Wood tobacco</name>
    <name type="synonym">South American tobacco</name>
    <dbReference type="NCBI Taxonomy" id="4096"/>
    <lineage>
        <taxon>Eukaryota</taxon>
        <taxon>Viridiplantae</taxon>
        <taxon>Streptophyta</taxon>
        <taxon>Embryophyta</taxon>
        <taxon>Tracheophyta</taxon>
        <taxon>Spermatophyta</taxon>
        <taxon>Magnoliopsida</taxon>
        <taxon>eudicotyledons</taxon>
        <taxon>Gunneridae</taxon>
        <taxon>Pentapetalae</taxon>
        <taxon>asterids</taxon>
        <taxon>lamiids</taxon>
        <taxon>Solanales</taxon>
        <taxon>Solanaceae</taxon>
        <taxon>Nicotianoideae</taxon>
        <taxon>Nicotianeae</taxon>
        <taxon>Nicotiana</taxon>
    </lineage>
</organism>
<dbReference type="eggNOG" id="KOG0867">
    <property type="taxonomic scope" value="Eukaryota"/>
</dbReference>
<sequence>MCIFLSDLVLGSHFIPRKGNQQLGQEPKKLVIMSVWMDVESTKFDLVAYKLSFELPLLGMVKDNATVAENKDNLGKILDVYKVRLRELKLGRRQLPLADMHHVPVIQYLIGTISKDAFNSHPRVRVWCV</sequence>
<dbReference type="RefSeq" id="XP_009761647.1">
    <property type="nucleotide sequence ID" value="XM_009763345.1"/>
</dbReference>
<evidence type="ECO:0000256" key="2">
    <source>
        <dbReference type="ARBA" id="ARBA00022679"/>
    </source>
</evidence>
<proteinExistence type="predicted"/>
<feature type="domain" description="GST C-terminal" evidence="3">
    <location>
        <begin position="26"/>
        <end position="129"/>
    </location>
</feature>
<dbReference type="Gene3D" id="1.20.1050.10">
    <property type="match status" value="1"/>
</dbReference>
<dbReference type="InterPro" id="IPR036282">
    <property type="entry name" value="Glutathione-S-Trfase_C_sf"/>
</dbReference>
<dbReference type="SUPFAM" id="SSF47616">
    <property type="entry name" value="GST C-terminal domain-like"/>
    <property type="match status" value="1"/>
</dbReference>
<evidence type="ECO:0000313" key="5">
    <source>
        <dbReference type="RefSeq" id="XP_009761647.1"/>
    </source>
</evidence>
<dbReference type="GO" id="GO:0006749">
    <property type="term" value="P:glutathione metabolic process"/>
    <property type="evidence" value="ECO:0007669"/>
    <property type="project" value="TreeGrafter"/>
</dbReference>
<dbReference type="EC" id="2.5.1.18" evidence="1"/>
<dbReference type="GO" id="GO:0004364">
    <property type="term" value="F:glutathione transferase activity"/>
    <property type="evidence" value="ECO:0007669"/>
    <property type="project" value="UniProtKB-EC"/>
</dbReference>
<dbReference type="PANTHER" id="PTHR43900">
    <property type="entry name" value="GLUTATHIONE S-TRANSFERASE RHO"/>
    <property type="match status" value="1"/>
</dbReference>